<feature type="transmembrane region" description="Helical" evidence="3">
    <location>
        <begin position="187"/>
        <end position="207"/>
    </location>
</feature>
<reference evidence="6 7" key="1">
    <citation type="submission" date="2018-07" db="EMBL/GenBank/DDBJ databases">
        <title>Genome sequencing of oomycete isolates from Chile give support for New Zealand origin for Phytophthora kernoviae and make available the first Nothophytophthora sp. genome.</title>
        <authorList>
            <person name="Studholme D.J."/>
            <person name="Sanfuentes E."/>
            <person name="Panda P."/>
            <person name="Hill R."/>
            <person name="Sambles C."/>
            <person name="Grant M."/>
            <person name="Williams N.M."/>
            <person name="Mcdougal R.L."/>
        </authorList>
    </citation>
    <scope>NUCLEOTIDE SEQUENCE [LARGE SCALE GENOMIC DNA]</scope>
    <source>
        <strain evidence="4">Chile6</strain>
        <strain evidence="5">Chile7</strain>
    </source>
</reference>
<protein>
    <recommendedName>
        <fullName evidence="8">Multidrug and toxin extrusion protein</fullName>
    </recommendedName>
</protein>
<feature type="transmembrane region" description="Helical" evidence="3">
    <location>
        <begin position="600"/>
        <end position="620"/>
    </location>
</feature>
<organism evidence="4 6">
    <name type="scientific">Phytophthora kernoviae</name>
    <dbReference type="NCBI Taxonomy" id="325452"/>
    <lineage>
        <taxon>Eukaryota</taxon>
        <taxon>Sar</taxon>
        <taxon>Stramenopiles</taxon>
        <taxon>Oomycota</taxon>
        <taxon>Peronosporomycetes</taxon>
        <taxon>Peronosporales</taxon>
        <taxon>Peronosporaceae</taxon>
        <taxon>Phytophthora</taxon>
    </lineage>
</organism>
<dbReference type="Proteomes" id="UP000277300">
    <property type="component" value="Unassembled WGS sequence"/>
</dbReference>
<feature type="transmembrane region" description="Helical" evidence="3">
    <location>
        <begin position="33"/>
        <end position="53"/>
    </location>
</feature>
<feature type="transmembrane region" description="Helical" evidence="3">
    <location>
        <begin position="154"/>
        <end position="175"/>
    </location>
</feature>
<feature type="transmembrane region" description="Helical" evidence="3">
    <location>
        <begin position="296"/>
        <end position="317"/>
    </location>
</feature>
<evidence type="ECO:0000256" key="2">
    <source>
        <dbReference type="ARBA" id="ARBA00022448"/>
    </source>
</evidence>
<feature type="transmembrane region" description="Helical" evidence="3">
    <location>
        <begin position="84"/>
        <end position="104"/>
    </location>
</feature>
<name>A0A3F2RH26_9STRA</name>
<feature type="transmembrane region" description="Helical" evidence="3">
    <location>
        <begin position="1435"/>
        <end position="1458"/>
    </location>
</feature>
<feature type="transmembrane region" description="Helical" evidence="3">
    <location>
        <begin position="677"/>
        <end position="698"/>
    </location>
</feature>
<feature type="transmembrane region" description="Helical" evidence="3">
    <location>
        <begin position="1508"/>
        <end position="1527"/>
    </location>
</feature>
<comment type="similarity">
    <text evidence="1">Belongs to the multi antimicrobial extrusion (MATE) (TC 2.A.66.1) family.</text>
</comment>
<feature type="transmembrane region" description="Helical" evidence="3">
    <location>
        <begin position="338"/>
        <end position="361"/>
    </location>
</feature>
<dbReference type="InterPro" id="IPR050222">
    <property type="entry name" value="MATE_MdtK"/>
</dbReference>
<evidence type="ECO:0008006" key="8">
    <source>
        <dbReference type="Google" id="ProtNLM"/>
    </source>
</evidence>
<feature type="transmembrane region" description="Helical" evidence="3">
    <location>
        <begin position="441"/>
        <end position="461"/>
    </location>
</feature>
<feature type="transmembrane region" description="Helical" evidence="3">
    <location>
        <begin position="1478"/>
        <end position="1501"/>
    </location>
</feature>
<feature type="transmembrane region" description="Helical" evidence="3">
    <location>
        <begin position="1063"/>
        <end position="1086"/>
    </location>
</feature>
<evidence type="ECO:0000313" key="5">
    <source>
        <dbReference type="EMBL" id="RLN59035.1"/>
    </source>
</evidence>
<feature type="transmembrane region" description="Helical" evidence="3">
    <location>
        <begin position="719"/>
        <end position="742"/>
    </location>
</feature>
<feature type="transmembrane region" description="Helical" evidence="3">
    <location>
        <begin position="954"/>
        <end position="974"/>
    </location>
</feature>
<feature type="transmembrane region" description="Helical" evidence="3">
    <location>
        <begin position="1357"/>
        <end position="1377"/>
    </location>
</feature>
<dbReference type="EMBL" id="MBDO02000350">
    <property type="protein sequence ID" value="RLN56689.1"/>
    <property type="molecule type" value="Genomic_DNA"/>
</dbReference>
<comment type="caution">
    <text evidence="4">The sequence shown here is derived from an EMBL/GenBank/DDBJ whole genome shotgun (WGS) entry which is preliminary data.</text>
</comment>
<feature type="transmembrane region" description="Helical" evidence="3">
    <location>
        <begin position="1316"/>
        <end position="1336"/>
    </location>
</feature>
<accession>A0A3F2RH26</accession>
<feature type="transmembrane region" description="Helical" evidence="3">
    <location>
        <begin position="823"/>
        <end position="843"/>
    </location>
</feature>
<feature type="transmembrane region" description="Helical" evidence="3">
    <location>
        <begin position="1392"/>
        <end position="1414"/>
    </location>
</feature>
<feature type="transmembrane region" description="Helical" evidence="3">
    <location>
        <begin position="909"/>
        <end position="934"/>
    </location>
</feature>
<dbReference type="PANTHER" id="PTHR43298">
    <property type="entry name" value="MULTIDRUG RESISTANCE PROTEIN NORM-RELATED"/>
    <property type="match status" value="1"/>
</dbReference>
<feature type="transmembrane region" description="Helical" evidence="3">
    <location>
        <begin position="792"/>
        <end position="811"/>
    </location>
</feature>
<dbReference type="InterPro" id="IPR002528">
    <property type="entry name" value="MATE_fam"/>
</dbReference>
<feature type="transmembrane region" description="Helical" evidence="3">
    <location>
        <begin position="219"/>
        <end position="238"/>
    </location>
</feature>
<evidence type="ECO:0000313" key="6">
    <source>
        <dbReference type="Proteomes" id="UP000277300"/>
    </source>
</evidence>
<feature type="transmembrane region" description="Helical" evidence="3">
    <location>
        <begin position="267"/>
        <end position="290"/>
    </location>
</feature>
<keyword evidence="2" id="KW-0813">Transport</keyword>
<sequence>MAPRDQLDEKSLLLPTRAVSTTEEIPVDVKAEFLGLSSIALQVSLATFARIALYSIDYAFLGHLGTTELAAASLASVWTTVPLLTVWSSMSAIVTLCGQAWGAGNGKLTGIWLQMGLALVTLCTPVLMLFYWFVGFGLRASTDDDEVVRLGIRFSRILMFSIWPNLVYVCLRLYFQAMGVMMPTTVVGTLSMGVSITANYIFIYGIWGWTGIGFDGSALATVVASWFQPLALAWYCVVYKKMHLQAWSGWDLNEFTRERMTVFYNNCAPAAVNSLVSNVASSSLSLIAAWLGADIIAANAIVSGFWRLLWALFWGFGSGTQIRVSNLLGANRPKAAKTLGMLGFGCTVITVSLLALVTLFFRSDVFRLYTNDSNLLDKCASVLPIFVVAFMVEATEMVFASILSAMGQVHITAWTSTLATWMVELPAAYVLAIVLDGGFAALWYSICIMEVLKLSVYAVVLQRIDFANMAREAVKNMEVEDESKEVSVAVAEGGTTALGANTGLPSPVPTTLMTPSGLVHQWDHVDDVVQLGVRFARILSLSVWPSLAYCCVRLYFQSMGIMMPVTVVGTLSIGVATAANYALIYGAYGFDGLGFDGSPMATVIAAWFQPIALVSYCIFYKKMHLQAWGGWDFSSFTSDRLKITLNIAGPMAANSMVSNLANSALTLVAAQLGSEVIAANAIISGLWSLLWALFWGFGSATQIRVANLLGANRPKAARVLGFLGFMCTVITVLVLAIVSFLLRESLFQLYSNDNTLLQLCMLVQPIFITGYVIQSMEILVSSILAGMGEVSVTAWSSSASVWCIELPIAYFGGVTMGLGFPALWYGVCAMEVVKLFVFVYVLSRVDWAEMAWRAIESMESTSDSDTTVENESLQDVRTARRRVVWCGATALITLCGQAWGAKNGVLTGVWLQIGIALVIVLSVPVMVWYCWYISFLLNFSTGDDEVVQLGVRFARILSLSVWPPLVYVCVRSYFQSMVNYRGRDALARPGRGCQLSANSVASSFANSALTLVAAKLGSEVIAANAAISGLWYLLWALFWGFGSATQIRVANLLGANRPKAARVLGFLGFSCTIATVLALAITTFLLRESLSHLYSNDDTLVQMCMLAQPIFIIGYMIESMEILISSALAAMGEVKVTAWTSSLSVWFIELPIAYVGGVVLDFGFRALWFGVCVMEVVKLSIFVLVLSRVDWTVMARRAIKNMEANIDNDSDIETESLHVAMKEQKGIHVTVLHTVALSADDAEVVYLGVRFARILSLSIWPSLIYACFRLYFQSMGIMSPVTVVGTLSIGVAVAANYFLIFGAFGWAGLGFDGSPMSTVIAAWFQPIALIGYCIFYKKMHLQAWGGWDFTAFTPDRLKIFFNIAGPIAANSVVSNLANSALTLVAARLGSDIIAANAVISGLWSLLWALFWGYGSATQIRVANYLGAGRPKAARVLGFLGFLCTVVTVVTLAIASFLLRESLFRLYSNDDTLLQLCMLVQPIFITGYMIESIEILTSSILAGMGEVSVAAWTSSLSVWLIELPIAYFGGVTLGFGFQALWYGVCMMEVLKLSVFVFVLSRTDWSEMSRRAVDNMEANNDNDSDIEAESLHFAMAEGGNTPGNLAPVVRSPAAQGLMTPSGRKLQWDQIEDGTRLRSPFFGGTPRSDTFSERV</sequence>
<gene>
    <name evidence="5" type="ORF">BBJ29_006330</name>
    <name evidence="4" type="ORF">BBP00_00007879</name>
</gene>
<feature type="transmembrane region" description="Helical" evidence="3">
    <location>
        <begin position="1020"/>
        <end position="1042"/>
    </location>
</feature>
<dbReference type="OrthoDB" id="2126698at2759"/>
<dbReference type="GO" id="GO:0042910">
    <property type="term" value="F:xenobiotic transmembrane transporter activity"/>
    <property type="evidence" value="ECO:0007669"/>
    <property type="project" value="InterPro"/>
</dbReference>
<feature type="transmembrane region" description="Helical" evidence="3">
    <location>
        <begin position="1281"/>
        <end position="1304"/>
    </location>
</feature>
<evidence type="ECO:0000313" key="4">
    <source>
        <dbReference type="EMBL" id="RLN56689.1"/>
    </source>
</evidence>
<feature type="transmembrane region" description="Helical" evidence="3">
    <location>
        <begin position="1539"/>
        <end position="1559"/>
    </location>
</feature>
<feature type="transmembrane region" description="Helical" evidence="3">
    <location>
        <begin position="762"/>
        <end position="785"/>
    </location>
</feature>
<keyword evidence="3" id="KW-1133">Transmembrane helix</keyword>
<feature type="transmembrane region" description="Helical" evidence="3">
    <location>
        <begin position="1166"/>
        <end position="1187"/>
    </location>
</feature>
<dbReference type="Proteomes" id="UP000284657">
    <property type="component" value="Unassembled WGS sequence"/>
</dbReference>
<dbReference type="GO" id="GO:0005886">
    <property type="term" value="C:plasma membrane"/>
    <property type="evidence" value="ECO:0007669"/>
    <property type="project" value="TreeGrafter"/>
</dbReference>
<dbReference type="GO" id="GO:0015297">
    <property type="term" value="F:antiporter activity"/>
    <property type="evidence" value="ECO:0007669"/>
    <property type="project" value="InterPro"/>
</dbReference>
<feature type="transmembrane region" description="Helical" evidence="3">
    <location>
        <begin position="1106"/>
        <end position="1131"/>
    </location>
</feature>
<proteinExistence type="inferred from homology"/>
<dbReference type="Pfam" id="PF01554">
    <property type="entry name" value="MatE"/>
    <property type="match status" value="6"/>
</dbReference>
<dbReference type="EMBL" id="MBAD02001073">
    <property type="protein sequence ID" value="RLN59035.1"/>
    <property type="molecule type" value="Genomic_DNA"/>
</dbReference>
<feature type="transmembrane region" description="Helical" evidence="3">
    <location>
        <begin position="381"/>
        <end position="406"/>
    </location>
</feature>
<feature type="transmembrane region" description="Helical" evidence="3">
    <location>
        <begin position="418"/>
        <end position="435"/>
    </location>
</feature>
<evidence type="ECO:0000313" key="7">
    <source>
        <dbReference type="Proteomes" id="UP000284657"/>
    </source>
</evidence>
<feature type="transmembrane region" description="Helical" evidence="3">
    <location>
        <begin position="111"/>
        <end position="134"/>
    </location>
</feature>
<dbReference type="PANTHER" id="PTHR43298:SF2">
    <property type="entry name" value="FMN_FAD EXPORTER YEEO-RELATED"/>
    <property type="match status" value="1"/>
</dbReference>
<dbReference type="NCBIfam" id="TIGR00797">
    <property type="entry name" value="matE"/>
    <property type="match status" value="1"/>
</dbReference>
<feature type="transmembrane region" description="Helical" evidence="3">
    <location>
        <begin position="563"/>
        <end position="588"/>
    </location>
</feature>
<keyword evidence="3" id="KW-0472">Membrane</keyword>
<evidence type="ECO:0000256" key="3">
    <source>
        <dbReference type="SAM" id="Phobius"/>
    </source>
</evidence>
<keyword evidence="3" id="KW-0812">Transmembrane</keyword>
<feature type="transmembrane region" description="Helical" evidence="3">
    <location>
        <begin position="1143"/>
        <end position="1160"/>
    </location>
</feature>
<evidence type="ECO:0000256" key="1">
    <source>
        <dbReference type="ARBA" id="ARBA00010199"/>
    </source>
</evidence>